<name>A0A1B6HVD5_9HEMI</name>
<dbReference type="EMBL" id="GECU01029100">
    <property type="protein sequence ID" value="JAS78606.1"/>
    <property type="molecule type" value="Transcribed_RNA"/>
</dbReference>
<organism evidence="3">
    <name type="scientific">Homalodisca liturata</name>
    <dbReference type="NCBI Taxonomy" id="320908"/>
    <lineage>
        <taxon>Eukaryota</taxon>
        <taxon>Metazoa</taxon>
        <taxon>Ecdysozoa</taxon>
        <taxon>Arthropoda</taxon>
        <taxon>Hexapoda</taxon>
        <taxon>Insecta</taxon>
        <taxon>Pterygota</taxon>
        <taxon>Neoptera</taxon>
        <taxon>Paraneoptera</taxon>
        <taxon>Hemiptera</taxon>
        <taxon>Auchenorrhyncha</taxon>
        <taxon>Membracoidea</taxon>
        <taxon>Cicadellidae</taxon>
        <taxon>Cicadellinae</taxon>
        <taxon>Proconiini</taxon>
        <taxon>Homalodisca</taxon>
    </lineage>
</organism>
<dbReference type="PANTHER" id="PTHR33332">
    <property type="entry name" value="REVERSE TRANSCRIPTASE DOMAIN-CONTAINING PROTEIN"/>
    <property type="match status" value="1"/>
</dbReference>
<feature type="chain" id="PRO_5008584594" description="Reverse transcriptase domain-containing protein" evidence="1">
    <location>
        <begin position="26"/>
        <end position="187"/>
    </location>
</feature>
<proteinExistence type="predicted"/>
<dbReference type="PROSITE" id="PS50878">
    <property type="entry name" value="RT_POL"/>
    <property type="match status" value="1"/>
</dbReference>
<evidence type="ECO:0000313" key="3">
    <source>
        <dbReference type="EMBL" id="JAS78606.1"/>
    </source>
</evidence>
<evidence type="ECO:0000256" key="1">
    <source>
        <dbReference type="SAM" id="SignalP"/>
    </source>
</evidence>
<accession>A0A1B6HVD5</accession>
<dbReference type="Pfam" id="PF00078">
    <property type="entry name" value="RVT_1"/>
    <property type="match status" value="1"/>
</dbReference>
<evidence type="ECO:0000259" key="2">
    <source>
        <dbReference type="PROSITE" id="PS50878"/>
    </source>
</evidence>
<reference evidence="3" key="1">
    <citation type="submission" date="2015-11" db="EMBL/GenBank/DDBJ databases">
        <title>De novo transcriptome assembly of four potential Pierce s Disease insect vectors from Arizona vineyards.</title>
        <authorList>
            <person name="Tassone E.E."/>
        </authorList>
    </citation>
    <scope>NUCLEOTIDE SEQUENCE</scope>
</reference>
<feature type="domain" description="Reverse transcriptase" evidence="2">
    <location>
        <begin position="1"/>
        <end position="110"/>
    </location>
</feature>
<feature type="signal peptide" evidence="1">
    <location>
        <begin position="1"/>
        <end position="25"/>
    </location>
</feature>
<protein>
    <recommendedName>
        <fullName evidence="2">Reverse transcriptase domain-containing protein</fullName>
    </recommendedName>
</protein>
<dbReference type="AlphaFoldDB" id="A0A1B6HVD5"/>
<feature type="non-terminal residue" evidence="3">
    <location>
        <position position="187"/>
    </location>
</feature>
<dbReference type="InterPro" id="IPR000477">
    <property type="entry name" value="RT_dom"/>
</dbReference>
<gene>
    <name evidence="3" type="ORF">g.7617</name>
</gene>
<keyword evidence="1" id="KW-0732">Signal</keyword>
<sequence length="187" mass="20824">MVRGVPQGSVLGPLLFVLSTNDLLAVTDPYCRAIMYADDTVLLTSQKSVESLEINTYIGLNLAVDYCTRHDLVFNASRTKQVTFGTKRDEVSNLPDIDAVTSIKHLGLHLDGDLKWNEHIDVLCQRLSTAVFAIKRTLSVSTEEAALTAYHALFESLMYYGVLVWGGTSAHNLRVQILQKRVIRTIK</sequence>